<dbReference type="AlphaFoldDB" id="A0A2Z7BRS4"/>
<evidence type="ECO:0000256" key="7">
    <source>
        <dbReference type="ARBA" id="ARBA00023136"/>
    </source>
</evidence>
<evidence type="ECO:0000256" key="2">
    <source>
        <dbReference type="ARBA" id="ARBA00007651"/>
    </source>
</evidence>
<dbReference type="GO" id="GO:0005886">
    <property type="term" value="C:plasma membrane"/>
    <property type="evidence" value="ECO:0007669"/>
    <property type="project" value="UniProtKB-SubCell"/>
</dbReference>
<feature type="transmembrane region" description="Helical" evidence="8">
    <location>
        <begin position="12"/>
        <end position="32"/>
    </location>
</feature>
<evidence type="ECO:0000256" key="4">
    <source>
        <dbReference type="ARBA" id="ARBA00022475"/>
    </source>
</evidence>
<accession>A0A2Z7BRS4</accession>
<dbReference type="InterPro" id="IPR006459">
    <property type="entry name" value="CASP/CASPL"/>
</dbReference>
<evidence type="ECO:0000313" key="11">
    <source>
        <dbReference type="Proteomes" id="UP000250235"/>
    </source>
</evidence>
<protein>
    <recommendedName>
        <fullName evidence="8">CASP-like protein</fullName>
    </recommendedName>
</protein>
<dbReference type="InterPro" id="IPR006702">
    <property type="entry name" value="CASP_dom"/>
</dbReference>
<feature type="transmembrane region" description="Helical" evidence="8">
    <location>
        <begin position="82"/>
        <end position="105"/>
    </location>
</feature>
<evidence type="ECO:0000256" key="5">
    <source>
        <dbReference type="ARBA" id="ARBA00022692"/>
    </source>
</evidence>
<dbReference type="NCBIfam" id="TIGR01569">
    <property type="entry name" value="A_tha_TIGR01569"/>
    <property type="match status" value="1"/>
</dbReference>
<evidence type="ECO:0000256" key="1">
    <source>
        <dbReference type="ARBA" id="ARBA00004651"/>
    </source>
</evidence>
<dbReference type="OrthoDB" id="1906221at2759"/>
<proteinExistence type="inferred from homology"/>
<evidence type="ECO:0000256" key="3">
    <source>
        <dbReference type="ARBA" id="ARBA00011489"/>
    </source>
</evidence>
<reference evidence="10 11" key="1">
    <citation type="journal article" date="2015" name="Proc. Natl. Acad. Sci. U.S.A.">
        <title>The resurrection genome of Boea hygrometrica: A blueprint for survival of dehydration.</title>
        <authorList>
            <person name="Xiao L."/>
            <person name="Yang G."/>
            <person name="Zhang L."/>
            <person name="Yang X."/>
            <person name="Zhao S."/>
            <person name="Ji Z."/>
            <person name="Zhou Q."/>
            <person name="Hu M."/>
            <person name="Wang Y."/>
            <person name="Chen M."/>
            <person name="Xu Y."/>
            <person name="Jin H."/>
            <person name="Xiao X."/>
            <person name="Hu G."/>
            <person name="Bao F."/>
            <person name="Hu Y."/>
            <person name="Wan P."/>
            <person name="Li L."/>
            <person name="Deng X."/>
            <person name="Kuang T."/>
            <person name="Xiang C."/>
            <person name="Zhu J.K."/>
            <person name="Oliver M.J."/>
            <person name="He Y."/>
        </authorList>
    </citation>
    <scope>NUCLEOTIDE SEQUENCE [LARGE SCALE GENOMIC DNA]</scope>
    <source>
        <strain evidence="11">cv. XS01</strain>
    </source>
</reference>
<evidence type="ECO:0000259" key="9">
    <source>
        <dbReference type="Pfam" id="PF04535"/>
    </source>
</evidence>
<evidence type="ECO:0000256" key="6">
    <source>
        <dbReference type="ARBA" id="ARBA00022989"/>
    </source>
</evidence>
<comment type="subcellular location">
    <subcellularLocation>
        <location evidence="1 8">Cell membrane</location>
        <topology evidence="1 8">Multi-pass membrane protein</topology>
    </subcellularLocation>
</comment>
<organism evidence="10 11">
    <name type="scientific">Dorcoceras hygrometricum</name>
    <dbReference type="NCBI Taxonomy" id="472368"/>
    <lineage>
        <taxon>Eukaryota</taxon>
        <taxon>Viridiplantae</taxon>
        <taxon>Streptophyta</taxon>
        <taxon>Embryophyta</taxon>
        <taxon>Tracheophyta</taxon>
        <taxon>Spermatophyta</taxon>
        <taxon>Magnoliopsida</taxon>
        <taxon>eudicotyledons</taxon>
        <taxon>Gunneridae</taxon>
        <taxon>Pentapetalae</taxon>
        <taxon>asterids</taxon>
        <taxon>lamiids</taxon>
        <taxon>Lamiales</taxon>
        <taxon>Gesneriaceae</taxon>
        <taxon>Didymocarpoideae</taxon>
        <taxon>Trichosporeae</taxon>
        <taxon>Loxocarpinae</taxon>
        <taxon>Dorcoceras</taxon>
    </lineage>
</organism>
<evidence type="ECO:0000256" key="8">
    <source>
        <dbReference type="RuleBase" id="RU361233"/>
    </source>
</evidence>
<keyword evidence="7 8" id="KW-0472">Membrane</keyword>
<feature type="domain" description="Casparian strip membrane protein" evidence="9">
    <location>
        <begin position="7"/>
        <end position="143"/>
    </location>
</feature>
<feature type="transmembrane region" description="Helical" evidence="8">
    <location>
        <begin position="133"/>
        <end position="153"/>
    </location>
</feature>
<dbReference type="PANTHER" id="PTHR36488:SF8">
    <property type="entry name" value="CASP-LIKE PROTEIN 1U1"/>
    <property type="match status" value="1"/>
</dbReference>
<keyword evidence="6 8" id="KW-1133">Transmembrane helix</keyword>
<name>A0A2Z7BRS4_9LAMI</name>
<dbReference type="Proteomes" id="UP000250235">
    <property type="component" value="Unassembled WGS sequence"/>
</dbReference>
<dbReference type="PANTHER" id="PTHR36488">
    <property type="entry name" value="CASP-LIKE PROTEIN 1U1"/>
    <property type="match status" value="1"/>
</dbReference>
<dbReference type="EMBL" id="KV003152">
    <property type="protein sequence ID" value="KZV37149.1"/>
    <property type="molecule type" value="Genomic_DNA"/>
</dbReference>
<evidence type="ECO:0000313" key="10">
    <source>
        <dbReference type="EMBL" id="KZV37149.1"/>
    </source>
</evidence>
<keyword evidence="5 8" id="KW-0812">Transmembrane</keyword>
<comment type="subunit">
    <text evidence="3 8">Homodimer and heterodimers.</text>
</comment>
<keyword evidence="4 8" id="KW-1003">Cell membrane</keyword>
<gene>
    <name evidence="10" type="ORF">F511_15069</name>
</gene>
<dbReference type="Pfam" id="PF04535">
    <property type="entry name" value="CASP_dom"/>
    <property type="match status" value="1"/>
</dbReference>
<dbReference type="InterPro" id="IPR044173">
    <property type="entry name" value="CASPL"/>
</dbReference>
<comment type="similarity">
    <text evidence="2 8">Belongs to the Casparian strip membrane proteins (CASP) family.</text>
</comment>
<feature type="transmembrane region" description="Helical" evidence="8">
    <location>
        <begin position="52"/>
        <end position="75"/>
    </location>
</feature>
<sequence length="164" mass="17763">MGLDYRGRIPMLVLRLVALAATVSATLIMGTSHESAEYFGIKFEANYKKSPAFKYFVIMNAIASGYTFILSFVPAKTSYGHFVLVLDLVMTLLLDSSISACLAIGQLGKNGNSNAGWLPICSRVPKFCDNVTAALVAGFVASITYLIIVIYSLHNLINLLTLKS</sequence>
<keyword evidence="11" id="KW-1185">Reference proteome</keyword>